<proteinExistence type="predicted"/>
<dbReference type="Proteomes" id="UP001501442">
    <property type="component" value="Unassembled WGS sequence"/>
</dbReference>
<gene>
    <name evidence="2" type="ORF">GCM10023196_090640</name>
</gene>
<evidence type="ECO:0000313" key="3">
    <source>
        <dbReference type="Proteomes" id="UP001501442"/>
    </source>
</evidence>
<evidence type="ECO:0000256" key="1">
    <source>
        <dbReference type="SAM" id="MobiDB-lite"/>
    </source>
</evidence>
<organism evidence="2 3">
    <name type="scientific">Actinoallomurus vinaceus</name>
    <dbReference type="NCBI Taxonomy" id="1080074"/>
    <lineage>
        <taxon>Bacteria</taxon>
        <taxon>Bacillati</taxon>
        <taxon>Actinomycetota</taxon>
        <taxon>Actinomycetes</taxon>
        <taxon>Streptosporangiales</taxon>
        <taxon>Thermomonosporaceae</taxon>
        <taxon>Actinoallomurus</taxon>
    </lineage>
</organism>
<name>A0ABP8UST1_9ACTN</name>
<protein>
    <submittedName>
        <fullName evidence="2">Uncharacterized protein</fullName>
    </submittedName>
</protein>
<dbReference type="EMBL" id="BAABHK010000019">
    <property type="protein sequence ID" value="GAA4637318.1"/>
    <property type="molecule type" value="Genomic_DNA"/>
</dbReference>
<keyword evidence="3" id="KW-1185">Reference proteome</keyword>
<accession>A0ABP8UST1</accession>
<feature type="region of interest" description="Disordered" evidence="1">
    <location>
        <begin position="1"/>
        <end position="32"/>
    </location>
</feature>
<evidence type="ECO:0000313" key="2">
    <source>
        <dbReference type="EMBL" id="GAA4637318.1"/>
    </source>
</evidence>
<comment type="caution">
    <text evidence="2">The sequence shown here is derived from an EMBL/GenBank/DDBJ whole genome shotgun (WGS) entry which is preliminary data.</text>
</comment>
<sequence>MARTAPTGVTTLWPHAPGDAVPWGPPDVDRGIHAGPEIKVTSPGYRGSSAAICGLSRSRTSEYGTVTV</sequence>
<reference evidence="3" key="1">
    <citation type="journal article" date="2019" name="Int. J. Syst. Evol. Microbiol.">
        <title>The Global Catalogue of Microorganisms (GCM) 10K type strain sequencing project: providing services to taxonomists for standard genome sequencing and annotation.</title>
        <authorList>
            <consortium name="The Broad Institute Genomics Platform"/>
            <consortium name="The Broad Institute Genome Sequencing Center for Infectious Disease"/>
            <person name="Wu L."/>
            <person name="Ma J."/>
        </authorList>
    </citation>
    <scope>NUCLEOTIDE SEQUENCE [LARGE SCALE GENOMIC DNA]</scope>
    <source>
        <strain evidence="3">JCM 17939</strain>
    </source>
</reference>